<protein>
    <submittedName>
        <fullName evidence="2">Uncharacterized protein</fullName>
    </submittedName>
</protein>
<name>A0A1Y1ILV6_KLENI</name>
<feature type="compositionally biased region" description="Pro residues" evidence="1">
    <location>
        <begin position="453"/>
        <end position="462"/>
    </location>
</feature>
<keyword evidence="3" id="KW-1185">Reference proteome</keyword>
<dbReference type="EMBL" id="DF237799">
    <property type="protein sequence ID" value="GAQ91774.1"/>
    <property type="molecule type" value="Genomic_DNA"/>
</dbReference>
<evidence type="ECO:0000256" key="1">
    <source>
        <dbReference type="SAM" id="MobiDB-lite"/>
    </source>
</evidence>
<dbReference type="Proteomes" id="UP000054558">
    <property type="component" value="Unassembled WGS sequence"/>
</dbReference>
<evidence type="ECO:0000313" key="3">
    <source>
        <dbReference type="Proteomes" id="UP000054558"/>
    </source>
</evidence>
<feature type="region of interest" description="Disordered" evidence="1">
    <location>
        <begin position="547"/>
        <end position="575"/>
    </location>
</feature>
<feature type="compositionally biased region" description="Low complexity" evidence="1">
    <location>
        <begin position="118"/>
        <end position="132"/>
    </location>
</feature>
<proteinExistence type="predicted"/>
<organism evidence="2 3">
    <name type="scientific">Klebsormidium nitens</name>
    <name type="common">Green alga</name>
    <name type="synonym">Ulothrix nitens</name>
    <dbReference type="NCBI Taxonomy" id="105231"/>
    <lineage>
        <taxon>Eukaryota</taxon>
        <taxon>Viridiplantae</taxon>
        <taxon>Streptophyta</taxon>
        <taxon>Klebsormidiophyceae</taxon>
        <taxon>Klebsormidiales</taxon>
        <taxon>Klebsormidiaceae</taxon>
        <taxon>Klebsormidium</taxon>
    </lineage>
</organism>
<feature type="region of interest" description="Disordered" evidence="1">
    <location>
        <begin position="377"/>
        <end position="480"/>
    </location>
</feature>
<accession>A0A1Y1ILV6</accession>
<dbReference type="AlphaFoldDB" id="A0A1Y1ILV6"/>
<evidence type="ECO:0000313" key="2">
    <source>
        <dbReference type="EMBL" id="GAQ91774.1"/>
    </source>
</evidence>
<feature type="compositionally biased region" description="Acidic residues" evidence="1">
    <location>
        <begin position="469"/>
        <end position="478"/>
    </location>
</feature>
<gene>
    <name evidence="2" type="ORF">KFL_008500030</name>
</gene>
<reference evidence="2 3" key="1">
    <citation type="journal article" date="2014" name="Nat. Commun.">
        <title>Klebsormidium flaccidum genome reveals primary factors for plant terrestrial adaptation.</title>
        <authorList>
            <person name="Hori K."/>
            <person name="Maruyama F."/>
            <person name="Fujisawa T."/>
            <person name="Togashi T."/>
            <person name="Yamamoto N."/>
            <person name="Seo M."/>
            <person name="Sato S."/>
            <person name="Yamada T."/>
            <person name="Mori H."/>
            <person name="Tajima N."/>
            <person name="Moriyama T."/>
            <person name="Ikeuchi M."/>
            <person name="Watanabe M."/>
            <person name="Wada H."/>
            <person name="Kobayashi K."/>
            <person name="Saito M."/>
            <person name="Masuda T."/>
            <person name="Sasaki-Sekimoto Y."/>
            <person name="Mashiguchi K."/>
            <person name="Awai K."/>
            <person name="Shimojima M."/>
            <person name="Masuda S."/>
            <person name="Iwai M."/>
            <person name="Nobusawa T."/>
            <person name="Narise T."/>
            <person name="Kondo S."/>
            <person name="Saito H."/>
            <person name="Sato R."/>
            <person name="Murakawa M."/>
            <person name="Ihara Y."/>
            <person name="Oshima-Yamada Y."/>
            <person name="Ohtaka K."/>
            <person name="Satoh M."/>
            <person name="Sonobe K."/>
            <person name="Ishii M."/>
            <person name="Ohtani R."/>
            <person name="Kanamori-Sato M."/>
            <person name="Honoki R."/>
            <person name="Miyazaki D."/>
            <person name="Mochizuki H."/>
            <person name="Umetsu J."/>
            <person name="Higashi K."/>
            <person name="Shibata D."/>
            <person name="Kamiya Y."/>
            <person name="Sato N."/>
            <person name="Nakamura Y."/>
            <person name="Tabata S."/>
            <person name="Ida S."/>
            <person name="Kurokawa K."/>
            <person name="Ohta H."/>
        </authorList>
    </citation>
    <scope>NUCLEOTIDE SEQUENCE [LARGE SCALE GENOMIC DNA]</scope>
    <source>
        <strain evidence="2 3">NIES-2285</strain>
    </source>
</reference>
<feature type="region of interest" description="Disordered" evidence="1">
    <location>
        <begin position="290"/>
        <end position="320"/>
    </location>
</feature>
<feature type="region of interest" description="Disordered" evidence="1">
    <location>
        <begin position="103"/>
        <end position="135"/>
    </location>
</feature>
<sequence length="575" mass="62355">MAQGMEPQLATLIHLAGPQGLIGEYLLHELPGSGRKLWARVVDVDPASGKFWLEDARGELLHRLVDKTELSIGMGTRYPQDTLLTGLREFGLRHDIFEVAIPGAPPGAPLGQMGHADQAQQPPQGQQIPEQQPARRVRIPDPPAVTPGAAVINALTPGFMREADMAGGAARLERAFKEFVQKGSLISHMEAALRKIPRDSPAWHTKLEQMFEIYKEPDPKVAHLMAAVYFYANQINFVSLDLEYLADGFVSDMKLALEEAGDSSGWSAETVRNLEKKIKKAYEEHRKEAAEQVGEGHARPNVVRGAGGGGTDPGAPAKGPVGGASEALKIASAMIEEIATIALRQIDQANLHVFFDSETAAAALHKLTFLNLGRESAPDQKANETVCTRPDPSQRADETSAPERVSPQSRGKTASERQDGTLIPPSSSRSEPIQAAPDRKLQTTENEEGASLPKPPAQPPNPESIAPEFEQDESEPDLVSDPLVRGSAAQLQNCSHQFFMGLRVRSATNPDGEQLRKAMRENLNLAPGPRSGEEMTQEQKAEIEDWLKKSGRTRTTRTSLSPAVLGGTSQLGKRC</sequence>